<feature type="domain" description="TNFR-Cys" evidence="12">
    <location>
        <begin position="44"/>
        <end position="87"/>
    </location>
</feature>
<evidence type="ECO:0000256" key="5">
    <source>
        <dbReference type="ARBA" id="ARBA00022737"/>
    </source>
</evidence>
<dbReference type="InterPro" id="IPR052459">
    <property type="entry name" value="TNFRSF_decoy_receptor"/>
</dbReference>
<organism evidence="13 14">
    <name type="scientific">Alosa alosa</name>
    <name type="common">allis shad</name>
    <dbReference type="NCBI Taxonomy" id="278164"/>
    <lineage>
        <taxon>Eukaryota</taxon>
        <taxon>Metazoa</taxon>
        <taxon>Chordata</taxon>
        <taxon>Craniata</taxon>
        <taxon>Vertebrata</taxon>
        <taxon>Euteleostomi</taxon>
        <taxon>Actinopterygii</taxon>
        <taxon>Neopterygii</taxon>
        <taxon>Teleostei</taxon>
        <taxon>Clupei</taxon>
        <taxon>Clupeiformes</taxon>
        <taxon>Clupeoidei</taxon>
        <taxon>Clupeidae</taxon>
        <taxon>Alosa</taxon>
    </lineage>
</organism>
<feature type="region of interest" description="Disordered" evidence="9">
    <location>
        <begin position="297"/>
        <end position="364"/>
    </location>
</feature>
<feature type="signal peptide" evidence="11">
    <location>
        <begin position="1"/>
        <end position="20"/>
    </location>
</feature>
<evidence type="ECO:0000256" key="3">
    <source>
        <dbReference type="ARBA" id="ARBA00022703"/>
    </source>
</evidence>
<proteinExistence type="predicted"/>
<keyword evidence="4 11" id="KW-0732">Signal</keyword>
<dbReference type="PANTHER" id="PTHR23097">
    <property type="entry name" value="TUMOR NECROSIS FACTOR RECEPTOR SUPERFAMILY MEMBER"/>
    <property type="match status" value="1"/>
</dbReference>
<evidence type="ECO:0000256" key="2">
    <source>
        <dbReference type="ARBA" id="ARBA00022525"/>
    </source>
</evidence>
<dbReference type="GO" id="GO:0006915">
    <property type="term" value="P:apoptotic process"/>
    <property type="evidence" value="ECO:0007669"/>
    <property type="project" value="UniProtKB-KW"/>
</dbReference>
<keyword evidence="5" id="KW-0677">Repeat</keyword>
<evidence type="ECO:0000256" key="7">
    <source>
        <dbReference type="ARBA" id="ARBA00023180"/>
    </source>
</evidence>
<evidence type="ECO:0000259" key="12">
    <source>
        <dbReference type="PROSITE" id="PS50050"/>
    </source>
</evidence>
<feature type="chain" id="PRO_5043596570" description="TNFR-Cys domain-containing protein" evidence="11">
    <location>
        <begin position="21"/>
        <end position="364"/>
    </location>
</feature>
<evidence type="ECO:0000313" key="13">
    <source>
        <dbReference type="EMBL" id="KAG5271725.1"/>
    </source>
</evidence>
<dbReference type="SUPFAM" id="SSF57586">
    <property type="entry name" value="TNF receptor-like"/>
    <property type="match status" value="2"/>
</dbReference>
<dbReference type="PROSITE" id="PS00652">
    <property type="entry name" value="TNFR_NGFR_1"/>
    <property type="match status" value="1"/>
</dbReference>
<sequence>MGASLFFAVQLMLMARRTFLLPLHDGCYVCEPGSYQASCLSCAPCPPTTYTQRENQEHQCHPCRRDCKPEFNMEVVEVCSSKSNMRCRCKAGFTCTKKDTDDICLRCEKEFTPTTVKIHDNTKTTKSSCEEGSFLSSTSGRCEKHRNCTAMGRKVQTAGNTTYDTICLSQSSPASGDAAFQWQLPLVVICMAVFAFLLLFAFLYSHREGEGACLKQLLKSCFPGSDKAAMNAATLHKPKGPVATVDYQETHSDSLPSAMYSNSPASSQPGALGPLYINHPSTVFVSLLNQFGLGGAEGGGGGGGGGREKERDCAEYDNPMPEGGETHSPPSPIPLSTEEMSREETSVPSQEQGKESHMSKEEEL</sequence>
<evidence type="ECO:0000313" key="14">
    <source>
        <dbReference type="Proteomes" id="UP000823561"/>
    </source>
</evidence>
<keyword evidence="2" id="KW-0964">Secreted</keyword>
<reference evidence="13" key="1">
    <citation type="submission" date="2020-10" db="EMBL/GenBank/DDBJ databases">
        <title>Chromosome-scale genome assembly of the Allis shad, Alosa alosa.</title>
        <authorList>
            <person name="Margot Z."/>
            <person name="Christophe K."/>
            <person name="Cabau C."/>
            <person name="Louis A."/>
            <person name="Berthelot C."/>
            <person name="Parey E."/>
            <person name="Roest Crollius H."/>
            <person name="Montfort J."/>
            <person name="Robinson-Rechavi M."/>
            <person name="Bucao C."/>
            <person name="Bouchez O."/>
            <person name="Gislard M."/>
            <person name="Lluch J."/>
            <person name="Milhes M."/>
            <person name="Lampietro C."/>
            <person name="Lopez Roques C."/>
            <person name="Donnadieu C."/>
            <person name="Braasch I."/>
            <person name="Desvignes T."/>
            <person name="Postlethwait J."/>
            <person name="Bobe J."/>
            <person name="Guiguen Y."/>
        </authorList>
    </citation>
    <scope>NUCLEOTIDE SEQUENCE</scope>
    <source>
        <strain evidence="13">M-15738</strain>
        <tissue evidence="13">Blood</tissue>
    </source>
</reference>
<dbReference type="Pfam" id="PF00020">
    <property type="entry name" value="TNFR_c6"/>
    <property type="match status" value="1"/>
</dbReference>
<evidence type="ECO:0000256" key="10">
    <source>
        <dbReference type="SAM" id="Phobius"/>
    </source>
</evidence>
<feature type="transmembrane region" description="Helical" evidence="10">
    <location>
        <begin position="182"/>
        <end position="204"/>
    </location>
</feature>
<comment type="subcellular location">
    <subcellularLocation>
        <location evidence="1">Secreted</location>
    </subcellularLocation>
</comment>
<keyword evidence="6 8" id="KW-1015">Disulfide bond</keyword>
<evidence type="ECO:0000256" key="11">
    <source>
        <dbReference type="SAM" id="SignalP"/>
    </source>
</evidence>
<feature type="repeat" description="TNFR-Cys" evidence="8">
    <location>
        <begin position="44"/>
        <end position="87"/>
    </location>
</feature>
<feature type="disulfide bond" evidence="8">
    <location>
        <begin position="45"/>
        <end position="60"/>
    </location>
</feature>
<name>A0AAV6G9V6_9TELE</name>
<evidence type="ECO:0000256" key="9">
    <source>
        <dbReference type="SAM" id="MobiDB-lite"/>
    </source>
</evidence>
<feature type="compositionally biased region" description="Basic and acidic residues" evidence="9">
    <location>
        <begin position="352"/>
        <end position="364"/>
    </location>
</feature>
<evidence type="ECO:0000256" key="4">
    <source>
        <dbReference type="ARBA" id="ARBA00022729"/>
    </source>
</evidence>
<evidence type="ECO:0000256" key="6">
    <source>
        <dbReference type="ARBA" id="ARBA00023157"/>
    </source>
</evidence>
<dbReference type="SMART" id="SM00208">
    <property type="entry name" value="TNFR"/>
    <property type="match status" value="2"/>
</dbReference>
<keyword evidence="10" id="KW-0812">Transmembrane</keyword>
<keyword evidence="7" id="KW-0325">Glycoprotein</keyword>
<comment type="caution">
    <text evidence="13">The sequence shown here is derived from an EMBL/GenBank/DDBJ whole genome shotgun (WGS) entry which is preliminary data.</text>
</comment>
<dbReference type="InterPro" id="IPR001368">
    <property type="entry name" value="TNFR/NGFR_Cys_rich_reg"/>
</dbReference>
<dbReference type="Gene3D" id="2.10.50.10">
    <property type="entry name" value="Tumor Necrosis Factor Receptor, subunit A, domain 2"/>
    <property type="match status" value="2"/>
</dbReference>
<dbReference type="AlphaFoldDB" id="A0AAV6G9V6"/>
<keyword evidence="10" id="KW-1133">Transmembrane helix</keyword>
<dbReference type="PROSITE" id="PS50050">
    <property type="entry name" value="TNFR_NGFR_2"/>
    <property type="match status" value="1"/>
</dbReference>
<comment type="caution">
    <text evidence="8">Lacks conserved residue(s) required for the propagation of feature annotation.</text>
</comment>
<keyword evidence="10" id="KW-0472">Membrane</keyword>
<accession>A0AAV6G9V6</accession>
<dbReference type="GO" id="GO:0005576">
    <property type="term" value="C:extracellular region"/>
    <property type="evidence" value="ECO:0007669"/>
    <property type="project" value="UniProtKB-SubCell"/>
</dbReference>
<evidence type="ECO:0000256" key="8">
    <source>
        <dbReference type="PROSITE-ProRule" id="PRU00206"/>
    </source>
</evidence>
<keyword evidence="3" id="KW-0053">Apoptosis</keyword>
<dbReference type="PANTHER" id="PTHR23097:SF90">
    <property type="entry name" value="TUMOR NECROSIS FACTOR RECEPTOR SUPERFAMILY MEMBER 11B"/>
    <property type="match status" value="1"/>
</dbReference>
<protein>
    <recommendedName>
        <fullName evidence="12">TNFR-Cys domain-containing protein</fullName>
    </recommendedName>
</protein>
<keyword evidence="14" id="KW-1185">Reference proteome</keyword>
<dbReference type="EMBL" id="JADWDJ010000013">
    <property type="protein sequence ID" value="KAG5271725.1"/>
    <property type="molecule type" value="Genomic_DNA"/>
</dbReference>
<gene>
    <name evidence="13" type="ORF">AALO_G00183340</name>
</gene>
<dbReference type="Proteomes" id="UP000823561">
    <property type="component" value="Chromosome 13"/>
</dbReference>
<evidence type="ECO:0000256" key="1">
    <source>
        <dbReference type="ARBA" id="ARBA00004613"/>
    </source>
</evidence>